<organism evidence="2">
    <name type="scientific">Arundo donax</name>
    <name type="common">Giant reed</name>
    <name type="synonym">Donax arundinaceus</name>
    <dbReference type="NCBI Taxonomy" id="35708"/>
    <lineage>
        <taxon>Eukaryota</taxon>
        <taxon>Viridiplantae</taxon>
        <taxon>Streptophyta</taxon>
        <taxon>Embryophyta</taxon>
        <taxon>Tracheophyta</taxon>
        <taxon>Spermatophyta</taxon>
        <taxon>Magnoliopsida</taxon>
        <taxon>Liliopsida</taxon>
        <taxon>Poales</taxon>
        <taxon>Poaceae</taxon>
        <taxon>PACMAD clade</taxon>
        <taxon>Arundinoideae</taxon>
        <taxon>Arundineae</taxon>
        <taxon>Arundo</taxon>
    </lineage>
</organism>
<name>A0A0A8XVE0_ARUDO</name>
<feature type="chain" id="PRO_5002041986" description="Secreted protein" evidence="1">
    <location>
        <begin position="26"/>
        <end position="71"/>
    </location>
</feature>
<dbReference type="EMBL" id="GBRH01282243">
    <property type="protein sequence ID" value="JAD15652.1"/>
    <property type="molecule type" value="Transcribed_RNA"/>
</dbReference>
<sequence>MSQPQWLRRFFCKSLCFLIWMLSQASLMVMSPNVRGWQRMGLFGQKNKTLCMEGTNMLFQKKEKRLRFVVT</sequence>
<feature type="signal peptide" evidence="1">
    <location>
        <begin position="1"/>
        <end position="25"/>
    </location>
</feature>
<dbReference type="AlphaFoldDB" id="A0A0A8XVE0"/>
<protein>
    <recommendedName>
        <fullName evidence="3">Secreted protein</fullName>
    </recommendedName>
</protein>
<accession>A0A0A8XVE0</accession>
<proteinExistence type="predicted"/>
<evidence type="ECO:0008006" key="3">
    <source>
        <dbReference type="Google" id="ProtNLM"/>
    </source>
</evidence>
<reference evidence="2" key="1">
    <citation type="submission" date="2014-09" db="EMBL/GenBank/DDBJ databases">
        <authorList>
            <person name="Magalhaes I.L.F."/>
            <person name="Oliveira U."/>
            <person name="Santos F.R."/>
            <person name="Vidigal T.H.D.A."/>
            <person name="Brescovit A.D."/>
            <person name="Santos A.J."/>
        </authorList>
    </citation>
    <scope>NUCLEOTIDE SEQUENCE</scope>
    <source>
        <tissue evidence="2">Shoot tissue taken approximately 20 cm above the soil surface</tissue>
    </source>
</reference>
<evidence type="ECO:0000313" key="2">
    <source>
        <dbReference type="EMBL" id="JAD15652.1"/>
    </source>
</evidence>
<keyword evidence="1" id="KW-0732">Signal</keyword>
<reference evidence="2" key="2">
    <citation type="journal article" date="2015" name="Data Brief">
        <title>Shoot transcriptome of the giant reed, Arundo donax.</title>
        <authorList>
            <person name="Barrero R.A."/>
            <person name="Guerrero F.D."/>
            <person name="Moolhuijzen P."/>
            <person name="Goolsby J.A."/>
            <person name="Tidwell J."/>
            <person name="Bellgard S.E."/>
            <person name="Bellgard M.I."/>
        </authorList>
    </citation>
    <scope>NUCLEOTIDE SEQUENCE</scope>
    <source>
        <tissue evidence="2">Shoot tissue taken approximately 20 cm above the soil surface</tissue>
    </source>
</reference>
<evidence type="ECO:0000256" key="1">
    <source>
        <dbReference type="SAM" id="SignalP"/>
    </source>
</evidence>